<feature type="transmembrane region" description="Helical" evidence="7">
    <location>
        <begin position="12"/>
        <end position="32"/>
    </location>
</feature>
<organism evidence="10 11">
    <name type="scientific">Brumimicrobium oceani</name>
    <dbReference type="NCBI Taxonomy" id="2100725"/>
    <lineage>
        <taxon>Bacteria</taxon>
        <taxon>Pseudomonadati</taxon>
        <taxon>Bacteroidota</taxon>
        <taxon>Flavobacteriia</taxon>
        <taxon>Flavobacteriales</taxon>
        <taxon>Crocinitomicaceae</taxon>
        <taxon>Brumimicrobium</taxon>
    </lineage>
</organism>
<reference evidence="10 11" key="1">
    <citation type="submission" date="2018-05" db="EMBL/GenBank/DDBJ databases">
        <title>Brumimicrobium oceani sp. nov., isolated from coastal sediment.</title>
        <authorList>
            <person name="Kou Y."/>
        </authorList>
    </citation>
    <scope>NUCLEOTIDE SEQUENCE [LARGE SCALE GENOMIC DNA]</scope>
    <source>
        <strain evidence="10 11">C305</strain>
    </source>
</reference>
<dbReference type="Gene3D" id="1.10.287.1260">
    <property type="match status" value="1"/>
</dbReference>
<dbReference type="InterPro" id="IPR023408">
    <property type="entry name" value="MscS_beta-dom_sf"/>
</dbReference>
<comment type="caution">
    <text evidence="10">The sequence shown here is derived from an EMBL/GenBank/DDBJ whole genome shotgun (WGS) entry which is preliminary data.</text>
</comment>
<sequence length="364" mass="41311">MNEFFEDYQYEIIYIIVTIISVVALRFLTTFIQKRALKRSVEKLHYQSDGTLKTVRRILNTLWLVLGIIAIALLFVSPEVNKTLIDNSKFIIYSAIVTISTVVLASTTNKWFKWKVNKKNDEHDDPTSLKFLRYIAIGAIYTTGVLLILLVLPGFKGVAQTVLGGAGVIAVIAGIASQEALGNIVSGLFIVSFKPFRIGDIIKIEGGMAGTVTDITLRHTVIQNFENQMIVVPNSVINKEKLVNYNSVDKRICVRLEIGISYESDIDLARKIMNEECEKHPLIIEKRTLKEIKDNVPKVRVKVVQLAEYSVILRAYAWTANPDDGWDLRYDCLESIKKRFDKEGIQIPFPQQYIHFKSPLKTEE</sequence>
<dbReference type="EMBL" id="QFRJ01000009">
    <property type="protein sequence ID" value="PWH85015.1"/>
    <property type="molecule type" value="Genomic_DNA"/>
</dbReference>
<keyword evidence="6 7" id="KW-0472">Membrane</keyword>
<gene>
    <name evidence="10" type="ORF">DIT68_11630</name>
</gene>
<feature type="transmembrane region" description="Helical" evidence="7">
    <location>
        <begin position="58"/>
        <end position="78"/>
    </location>
</feature>
<name>A0A2U2XB42_9FLAO</name>
<evidence type="ECO:0000313" key="11">
    <source>
        <dbReference type="Proteomes" id="UP000245370"/>
    </source>
</evidence>
<keyword evidence="11" id="KW-1185">Reference proteome</keyword>
<dbReference type="SUPFAM" id="SSF50182">
    <property type="entry name" value="Sm-like ribonucleoproteins"/>
    <property type="match status" value="1"/>
</dbReference>
<keyword evidence="3" id="KW-1003">Cell membrane</keyword>
<evidence type="ECO:0000259" key="9">
    <source>
        <dbReference type="Pfam" id="PF21082"/>
    </source>
</evidence>
<protein>
    <submittedName>
        <fullName evidence="10">Mechanosensitive ion channel family protein</fullName>
    </submittedName>
</protein>
<dbReference type="RefSeq" id="WP_109359978.1">
    <property type="nucleotide sequence ID" value="NZ_QFRJ01000009.1"/>
</dbReference>
<dbReference type="AlphaFoldDB" id="A0A2U2XB42"/>
<dbReference type="PANTHER" id="PTHR30221:SF1">
    <property type="entry name" value="SMALL-CONDUCTANCE MECHANOSENSITIVE CHANNEL"/>
    <property type="match status" value="1"/>
</dbReference>
<keyword evidence="5 7" id="KW-1133">Transmembrane helix</keyword>
<comment type="subcellular location">
    <subcellularLocation>
        <location evidence="1">Cell membrane</location>
        <topology evidence="1">Multi-pass membrane protein</topology>
    </subcellularLocation>
</comment>
<evidence type="ECO:0000256" key="1">
    <source>
        <dbReference type="ARBA" id="ARBA00004651"/>
    </source>
</evidence>
<feature type="domain" description="Mechanosensitive ion channel MscS" evidence="8">
    <location>
        <begin position="181"/>
        <end position="246"/>
    </location>
</feature>
<dbReference type="Gene3D" id="3.30.70.100">
    <property type="match status" value="1"/>
</dbReference>
<evidence type="ECO:0000313" key="10">
    <source>
        <dbReference type="EMBL" id="PWH85015.1"/>
    </source>
</evidence>
<evidence type="ECO:0000256" key="6">
    <source>
        <dbReference type="ARBA" id="ARBA00023136"/>
    </source>
</evidence>
<dbReference type="Proteomes" id="UP000245370">
    <property type="component" value="Unassembled WGS sequence"/>
</dbReference>
<feature type="transmembrane region" description="Helical" evidence="7">
    <location>
        <begin position="90"/>
        <end position="111"/>
    </location>
</feature>
<evidence type="ECO:0000256" key="7">
    <source>
        <dbReference type="SAM" id="Phobius"/>
    </source>
</evidence>
<comment type="similarity">
    <text evidence="2">Belongs to the MscS (TC 1.A.23) family.</text>
</comment>
<evidence type="ECO:0000256" key="3">
    <source>
        <dbReference type="ARBA" id="ARBA00022475"/>
    </source>
</evidence>
<dbReference type="GO" id="GO:0008381">
    <property type="term" value="F:mechanosensitive monoatomic ion channel activity"/>
    <property type="evidence" value="ECO:0007669"/>
    <property type="project" value="InterPro"/>
</dbReference>
<feature type="domain" description="Mechanosensitive ion channel MscS C-terminal" evidence="9">
    <location>
        <begin position="254"/>
        <end position="347"/>
    </location>
</feature>
<dbReference type="GO" id="GO:0005886">
    <property type="term" value="C:plasma membrane"/>
    <property type="evidence" value="ECO:0007669"/>
    <property type="project" value="UniProtKB-SubCell"/>
</dbReference>
<feature type="transmembrane region" description="Helical" evidence="7">
    <location>
        <begin position="131"/>
        <end position="152"/>
    </location>
</feature>
<dbReference type="InterPro" id="IPR049278">
    <property type="entry name" value="MS_channel_C"/>
</dbReference>
<evidence type="ECO:0000256" key="5">
    <source>
        <dbReference type="ARBA" id="ARBA00022989"/>
    </source>
</evidence>
<evidence type="ECO:0000259" key="8">
    <source>
        <dbReference type="Pfam" id="PF00924"/>
    </source>
</evidence>
<dbReference type="InterPro" id="IPR045275">
    <property type="entry name" value="MscS_archaea/bacteria_type"/>
</dbReference>
<dbReference type="InterPro" id="IPR006685">
    <property type="entry name" value="MscS_channel_2nd"/>
</dbReference>
<accession>A0A2U2XB42</accession>
<reference evidence="10 11" key="2">
    <citation type="submission" date="2018-05" db="EMBL/GenBank/DDBJ databases">
        <authorList>
            <person name="Lanie J.A."/>
            <person name="Ng W.-L."/>
            <person name="Kazmierczak K.M."/>
            <person name="Andrzejewski T.M."/>
            <person name="Davidsen T.M."/>
            <person name="Wayne K.J."/>
            <person name="Tettelin H."/>
            <person name="Glass J.I."/>
            <person name="Rusch D."/>
            <person name="Podicherti R."/>
            <person name="Tsui H.-C.T."/>
            <person name="Winkler M.E."/>
        </authorList>
    </citation>
    <scope>NUCLEOTIDE SEQUENCE [LARGE SCALE GENOMIC DNA]</scope>
    <source>
        <strain evidence="10 11">C305</strain>
    </source>
</reference>
<dbReference type="Pfam" id="PF00924">
    <property type="entry name" value="MS_channel_2nd"/>
    <property type="match status" value="1"/>
</dbReference>
<evidence type="ECO:0000256" key="2">
    <source>
        <dbReference type="ARBA" id="ARBA00008017"/>
    </source>
</evidence>
<dbReference type="InterPro" id="IPR010920">
    <property type="entry name" value="LSM_dom_sf"/>
</dbReference>
<dbReference type="SUPFAM" id="SSF82689">
    <property type="entry name" value="Mechanosensitive channel protein MscS (YggB), C-terminal domain"/>
    <property type="match status" value="1"/>
</dbReference>
<proteinExistence type="inferred from homology"/>
<dbReference type="Gene3D" id="2.30.30.60">
    <property type="match status" value="1"/>
</dbReference>
<evidence type="ECO:0000256" key="4">
    <source>
        <dbReference type="ARBA" id="ARBA00022692"/>
    </source>
</evidence>
<keyword evidence="4 7" id="KW-0812">Transmembrane</keyword>
<dbReference type="Pfam" id="PF21082">
    <property type="entry name" value="MS_channel_3rd"/>
    <property type="match status" value="1"/>
</dbReference>
<dbReference type="InterPro" id="IPR011066">
    <property type="entry name" value="MscS_channel_C_sf"/>
</dbReference>
<dbReference type="PANTHER" id="PTHR30221">
    <property type="entry name" value="SMALL-CONDUCTANCE MECHANOSENSITIVE CHANNEL"/>
    <property type="match status" value="1"/>
</dbReference>
<dbReference type="OrthoDB" id="9809206at2"/>